<name>A0ABY7G570_MYAAR</name>
<keyword evidence="2" id="KW-1185">Reference proteome</keyword>
<evidence type="ECO:0000313" key="1">
    <source>
        <dbReference type="EMBL" id="WAR28467.1"/>
    </source>
</evidence>
<accession>A0ABY7G570</accession>
<protein>
    <submittedName>
        <fullName evidence="1">RN213-like protein</fullName>
    </submittedName>
</protein>
<dbReference type="InterPro" id="IPR031248">
    <property type="entry name" value="RNF213"/>
</dbReference>
<dbReference type="Proteomes" id="UP001164746">
    <property type="component" value="Chromosome 15"/>
</dbReference>
<proteinExistence type="predicted"/>
<dbReference type="EMBL" id="CP111026">
    <property type="protein sequence ID" value="WAR28467.1"/>
    <property type="molecule type" value="Genomic_DNA"/>
</dbReference>
<evidence type="ECO:0000313" key="2">
    <source>
        <dbReference type="Proteomes" id="UP001164746"/>
    </source>
</evidence>
<organism evidence="1 2">
    <name type="scientific">Mya arenaria</name>
    <name type="common">Soft-shell clam</name>
    <dbReference type="NCBI Taxonomy" id="6604"/>
    <lineage>
        <taxon>Eukaryota</taxon>
        <taxon>Metazoa</taxon>
        <taxon>Spiralia</taxon>
        <taxon>Lophotrochozoa</taxon>
        <taxon>Mollusca</taxon>
        <taxon>Bivalvia</taxon>
        <taxon>Autobranchia</taxon>
        <taxon>Heteroconchia</taxon>
        <taxon>Euheterodonta</taxon>
        <taxon>Imparidentia</taxon>
        <taxon>Neoheterodontei</taxon>
        <taxon>Myida</taxon>
        <taxon>Myoidea</taxon>
        <taxon>Myidae</taxon>
        <taxon>Mya</taxon>
    </lineage>
</organism>
<dbReference type="PANTHER" id="PTHR22605:SF16">
    <property type="entry name" value="E3 UBIQUITIN-PROTEIN LIGASE RNF213"/>
    <property type="match status" value="1"/>
</dbReference>
<reference evidence="1" key="1">
    <citation type="submission" date="2022-11" db="EMBL/GenBank/DDBJ databases">
        <title>Centuries of genome instability and evolution in soft-shell clam transmissible cancer (bioRxiv).</title>
        <authorList>
            <person name="Hart S.F.M."/>
            <person name="Yonemitsu M.A."/>
            <person name="Giersch R.M."/>
            <person name="Beal B.F."/>
            <person name="Arriagada G."/>
            <person name="Davis B.W."/>
            <person name="Ostrander E.A."/>
            <person name="Goff S.P."/>
            <person name="Metzger M.J."/>
        </authorList>
    </citation>
    <scope>NUCLEOTIDE SEQUENCE</scope>
    <source>
        <strain evidence="1">MELC-2E11</strain>
        <tissue evidence="1">Siphon/mantle</tissue>
    </source>
</reference>
<gene>
    <name evidence="1" type="ORF">MAR_014171</name>
</gene>
<feature type="non-terminal residue" evidence="1">
    <location>
        <position position="119"/>
    </location>
</feature>
<sequence length="119" mass="13950">MGKSLYIQRKSEEFRTKFQKRENIKTDIITIRACGKTVDIKTVVEQLLKIPMNPKMKSSIFFHIDIPPEVDRGIDHLLFNLTMLNTLTDENGYVWRRSVSDMYFIEAMAFKQWEESGSA</sequence>
<dbReference type="PANTHER" id="PTHR22605">
    <property type="entry name" value="RZ-TYPE DOMAIN-CONTAINING PROTEIN"/>
    <property type="match status" value="1"/>
</dbReference>